<dbReference type="EMBL" id="ML210306">
    <property type="protein sequence ID" value="TFK20265.1"/>
    <property type="molecule type" value="Genomic_DNA"/>
</dbReference>
<dbReference type="SMART" id="SM00256">
    <property type="entry name" value="FBOX"/>
    <property type="match status" value="1"/>
</dbReference>
<dbReference type="Gene3D" id="1.20.1280.50">
    <property type="match status" value="1"/>
</dbReference>
<feature type="repeat" description="WD" evidence="4">
    <location>
        <begin position="595"/>
        <end position="634"/>
    </location>
</feature>
<evidence type="ECO:0000313" key="7">
    <source>
        <dbReference type="EMBL" id="TFK20265.1"/>
    </source>
</evidence>
<evidence type="ECO:0000259" key="6">
    <source>
        <dbReference type="PROSITE" id="PS50181"/>
    </source>
</evidence>
<dbReference type="PROSITE" id="PS50082">
    <property type="entry name" value="WD_REPEATS_2"/>
    <property type="match status" value="5"/>
</dbReference>
<dbReference type="CDD" id="cd00200">
    <property type="entry name" value="WD40"/>
    <property type="match status" value="1"/>
</dbReference>
<dbReference type="InterPro" id="IPR001680">
    <property type="entry name" value="WD40_rpt"/>
</dbReference>
<dbReference type="InterPro" id="IPR036322">
    <property type="entry name" value="WD40_repeat_dom_sf"/>
</dbReference>
<evidence type="ECO:0000313" key="8">
    <source>
        <dbReference type="Proteomes" id="UP000307440"/>
    </source>
</evidence>
<dbReference type="SMART" id="SM00320">
    <property type="entry name" value="WD40"/>
    <property type="match status" value="7"/>
</dbReference>
<evidence type="ECO:0000256" key="5">
    <source>
        <dbReference type="SAM" id="MobiDB-lite"/>
    </source>
</evidence>
<dbReference type="InterPro" id="IPR015943">
    <property type="entry name" value="WD40/YVTN_repeat-like_dom_sf"/>
</dbReference>
<dbReference type="Pfam" id="PF00400">
    <property type="entry name" value="WD40"/>
    <property type="match status" value="5"/>
</dbReference>
<dbReference type="Proteomes" id="UP000307440">
    <property type="component" value="Unassembled WGS sequence"/>
</dbReference>
<dbReference type="GO" id="GO:0005737">
    <property type="term" value="C:cytoplasm"/>
    <property type="evidence" value="ECO:0007669"/>
    <property type="project" value="TreeGrafter"/>
</dbReference>
<feature type="repeat" description="WD" evidence="4">
    <location>
        <begin position="675"/>
        <end position="720"/>
    </location>
</feature>
<keyword evidence="3" id="KW-0677">Repeat</keyword>
<dbReference type="GO" id="GO:0043130">
    <property type="term" value="F:ubiquitin binding"/>
    <property type="evidence" value="ECO:0007669"/>
    <property type="project" value="TreeGrafter"/>
</dbReference>
<dbReference type="SUPFAM" id="SSF81383">
    <property type="entry name" value="F-box domain"/>
    <property type="match status" value="1"/>
</dbReference>
<feature type="region of interest" description="Disordered" evidence="5">
    <location>
        <begin position="440"/>
        <end position="480"/>
    </location>
</feature>
<dbReference type="PRINTS" id="PR00320">
    <property type="entry name" value="GPROTEINBRPT"/>
</dbReference>
<feature type="compositionally biased region" description="Basic and acidic residues" evidence="5">
    <location>
        <begin position="463"/>
        <end position="475"/>
    </location>
</feature>
<organism evidence="7 8">
    <name type="scientific">Coprinopsis marcescibilis</name>
    <name type="common">Agaric fungus</name>
    <name type="synonym">Psathyrella marcescibilis</name>
    <dbReference type="NCBI Taxonomy" id="230819"/>
    <lineage>
        <taxon>Eukaryota</taxon>
        <taxon>Fungi</taxon>
        <taxon>Dikarya</taxon>
        <taxon>Basidiomycota</taxon>
        <taxon>Agaricomycotina</taxon>
        <taxon>Agaricomycetes</taxon>
        <taxon>Agaricomycetidae</taxon>
        <taxon>Agaricales</taxon>
        <taxon>Agaricineae</taxon>
        <taxon>Psathyrellaceae</taxon>
        <taxon>Coprinopsis</taxon>
    </lineage>
</organism>
<dbReference type="Gene3D" id="2.130.10.10">
    <property type="entry name" value="YVTN repeat-like/Quinoprotein amine dehydrogenase"/>
    <property type="match status" value="2"/>
</dbReference>
<keyword evidence="1" id="KW-0963">Cytoplasm</keyword>
<name>A0A5C3KK34_COPMA</name>
<feature type="compositionally biased region" description="Basic and acidic residues" evidence="5">
    <location>
        <begin position="283"/>
        <end position="304"/>
    </location>
</feature>
<feature type="repeat" description="WD" evidence="4">
    <location>
        <begin position="490"/>
        <end position="512"/>
    </location>
</feature>
<gene>
    <name evidence="7" type="ORF">FA15DRAFT_659233</name>
</gene>
<dbReference type="PROSITE" id="PS50181">
    <property type="entry name" value="FBOX"/>
    <property type="match status" value="1"/>
</dbReference>
<feature type="repeat" description="WD" evidence="4">
    <location>
        <begin position="555"/>
        <end position="594"/>
    </location>
</feature>
<feature type="domain" description="F-box" evidence="6">
    <location>
        <begin position="82"/>
        <end position="129"/>
    </location>
</feature>
<keyword evidence="8" id="KW-1185">Reference proteome</keyword>
<dbReference type="PROSITE" id="PS00678">
    <property type="entry name" value="WD_REPEATS_1"/>
    <property type="match status" value="3"/>
</dbReference>
<reference evidence="7 8" key="1">
    <citation type="journal article" date="2019" name="Nat. Ecol. Evol.">
        <title>Megaphylogeny resolves global patterns of mushroom evolution.</title>
        <authorList>
            <person name="Varga T."/>
            <person name="Krizsan K."/>
            <person name="Foldi C."/>
            <person name="Dima B."/>
            <person name="Sanchez-Garcia M."/>
            <person name="Sanchez-Ramirez S."/>
            <person name="Szollosi G.J."/>
            <person name="Szarkandi J.G."/>
            <person name="Papp V."/>
            <person name="Albert L."/>
            <person name="Andreopoulos W."/>
            <person name="Angelini C."/>
            <person name="Antonin V."/>
            <person name="Barry K.W."/>
            <person name="Bougher N.L."/>
            <person name="Buchanan P."/>
            <person name="Buyck B."/>
            <person name="Bense V."/>
            <person name="Catcheside P."/>
            <person name="Chovatia M."/>
            <person name="Cooper J."/>
            <person name="Damon W."/>
            <person name="Desjardin D."/>
            <person name="Finy P."/>
            <person name="Geml J."/>
            <person name="Haridas S."/>
            <person name="Hughes K."/>
            <person name="Justo A."/>
            <person name="Karasinski D."/>
            <person name="Kautmanova I."/>
            <person name="Kiss B."/>
            <person name="Kocsube S."/>
            <person name="Kotiranta H."/>
            <person name="LaButti K.M."/>
            <person name="Lechner B.E."/>
            <person name="Liimatainen K."/>
            <person name="Lipzen A."/>
            <person name="Lukacs Z."/>
            <person name="Mihaltcheva S."/>
            <person name="Morgado L.N."/>
            <person name="Niskanen T."/>
            <person name="Noordeloos M.E."/>
            <person name="Ohm R.A."/>
            <person name="Ortiz-Santana B."/>
            <person name="Ovrebo C."/>
            <person name="Racz N."/>
            <person name="Riley R."/>
            <person name="Savchenko A."/>
            <person name="Shiryaev A."/>
            <person name="Soop K."/>
            <person name="Spirin V."/>
            <person name="Szebenyi C."/>
            <person name="Tomsovsky M."/>
            <person name="Tulloss R.E."/>
            <person name="Uehling J."/>
            <person name="Grigoriev I.V."/>
            <person name="Vagvolgyi C."/>
            <person name="Papp T."/>
            <person name="Martin F.M."/>
            <person name="Miettinen O."/>
            <person name="Hibbett D.S."/>
            <person name="Nagy L.G."/>
        </authorList>
    </citation>
    <scope>NUCLEOTIDE SEQUENCE [LARGE SCALE GENOMIC DNA]</scope>
    <source>
        <strain evidence="7 8">CBS 121175</strain>
    </source>
</reference>
<protein>
    <submittedName>
        <fullName evidence="7">WD40 repeat-like protein</fullName>
    </submittedName>
</protein>
<dbReference type="AlphaFoldDB" id="A0A5C3KK34"/>
<evidence type="ECO:0000256" key="4">
    <source>
        <dbReference type="PROSITE-ProRule" id="PRU00221"/>
    </source>
</evidence>
<dbReference type="SUPFAM" id="SSF50978">
    <property type="entry name" value="WD40 repeat-like"/>
    <property type="match status" value="2"/>
</dbReference>
<sequence>MSGVQSHTHYVPIASPPTPAPSPGPILLPNYPYQAPLSTSPSEFPPPGNSLARRQFLSSILATCTAEELLFISSAIAPRLKRDFLVSLPPELALYILSFVDDPTSLARASQVSRHWRSLVHEESVWKRMCHVHGFDYNIQSSEARSRTRKHTTGHDWDTRWKGKAKAQPTPHRRRRPRPVETFSYRLHFRNSYITMTHWRKGGHLLRSHRIPVITPESGVVTSLALDADWVVVGLANSKVQVYRAQTGVLARTLVGHDLGVWCVYLVSKGGWMATPPSTSSDRQSERGGTEPFTARRRDKEDPRPGASTPSTSIPTSARRIRNELARLSLDNAPPGSFGDFMPATTPPGSNGFGGGDHAGSRSQFRDRDREGLSMTMDYLLSPYLRVAIGLDPSEDEWEEDEEEEQFYEAGEAVEVETGYDGYHYPATGIIDEDALDEQNGQRDPRLDYEGNGNEPEVGGEPEEPREQSKRKYSDMCHSSQGWGQPNPIIVSGGCDKTVMVWDVLTGQCLYKMMGHTSTIRCIRVLQNRPIAVSGSRDATLRVWDLQRGRCLRVLVGHHQSVRCIDVSGNRVVSGSYDTTCRIWDVDTGECLHVLSGHFHQIYSVAFDGRFVASGGLDTTVRLWDANTGDCVALLQGHTALVCQLQLSPTLLITGGSDGRVITFSLDSFTISHRIAAHDCSVTSLQFVDDGGENDNFLVTGGNDGRVRLYEVKSGNYVREVSEGGEKVWRVVVGWGVCVAVCKRGAKTVVEIWSMRPDAGGESVEGAGAVKLLRQGPERLEFGGVKQKSRRAVAVV</sequence>
<evidence type="ECO:0000256" key="3">
    <source>
        <dbReference type="ARBA" id="ARBA00022737"/>
    </source>
</evidence>
<dbReference type="Pfam" id="PF12937">
    <property type="entry name" value="F-box-like"/>
    <property type="match status" value="1"/>
</dbReference>
<feature type="region of interest" description="Disordered" evidence="5">
    <location>
        <begin position="274"/>
        <end position="367"/>
    </location>
</feature>
<dbReference type="PROSITE" id="PS50294">
    <property type="entry name" value="WD_REPEATS_REGION"/>
    <property type="match status" value="4"/>
</dbReference>
<dbReference type="InterPro" id="IPR020472">
    <property type="entry name" value="WD40_PAC1"/>
</dbReference>
<evidence type="ECO:0000256" key="1">
    <source>
        <dbReference type="ARBA" id="ARBA00022490"/>
    </source>
</evidence>
<dbReference type="InterPro" id="IPR036047">
    <property type="entry name" value="F-box-like_dom_sf"/>
</dbReference>
<feature type="repeat" description="WD" evidence="4">
    <location>
        <begin position="513"/>
        <end position="554"/>
    </location>
</feature>
<proteinExistence type="predicted"/>
<accession>A0A5C3KK34</accession>
<dbReference type="GO" id="GO:0010992">
    <property type="term" value="P:ubiquitin recycling"/>
    <property type="evidence" value="ECO:0007669"/>
    <property type="project" value="TreeGrafter"/>
</dbReference>
<feature type="compositionally biased region" description="Low complexity" evidence="5">
    <location>
        <begin position="308"/>
        <end position="317"/>
    </location>
</feature>
<dbReference type="InterPro" id="IPR001810">
    <property type="entry name" value="F-box_dom"/>
</dbReference>
<feature type="region of interest" description="Disordered" evidence="5">
    <location>
        <begin position="1"/>
        <end position="22"/>
    </location>
</feature>
<keyword evidence="2 4" id="KW-0853">WD repeat</keyword>
<evidence type="ECO:0000256" key="2">
    <source>
        <dbReference type="ARBA" id="ARBA00022574"/>
    </source>
</evidence>
<feature type="compositionally biased region" description="Basic and acidic residues" evidence="5">
    <location>
        <begin position="440"/>
        <end position="449"/>
    </location>
</feature>
<dbReference type="GO" id="GO:0043161">
    <property type="term" value="P:proteasome-mediated ubiquitin-dependent protein catabolic process"/>
    <property type="evidence" value="ECO:0007669"/>
    <property type="project" value="TreeGrafter"/>
</dbReference>
<dbReference type="PANTHER" id="PTHR19849:SF0">
    <property type="entry name" value="PHOSPHOLIPASE A-2-ACTIVATING PROTEIN"/>
    <property type="match status" value="1"/>
</dbReference>
<dbReference type="STRING" id="230819.A0A5C3KK34"/>
<dbReference type="PANTHER" id="PTHR19849">
    <property type="entry name" value="PHOSPHOLIPASE A-2-ACTIVATING PROTEIN"/>
    <property type="match status" value="1"/>
</dbReference>
<dbReference type="OrthoDB" id="190105at2759"/>
<dbReference type="GO" id="GO:0005634">
    <property type="term" value="C:nucleus"/>
    <property type="evidence" value="ECO:0007669"/>
    <property type="project" value="TreeGrafter"/>
</dbReference>
<dbReference type="InterPro" id="IPR019775">
    <property type="entry name" value="WD40_repeat_CS"/>
</dbReference>